<comment type="caution">
    <text evidence="2">The sequence shown here is derived from an EMBL/GenBank/DDBJ whole genome shotgun (WGS) entry which is preliminary data.</text>
</comment>
<dbReference type="EMBL" id="JAPTGB010000008">
    <property type="protein sequence ID" value="MCZ0860556.1"/>
    <property type="molecule type" value="Genomic_DNA"/>
</dbReference>
<evidence type="ECO:0000256" key="1">
    <source>
        <dbReference type="SAM" id="Phobius"/>
    </source>
</evidence>
<keyword evidence="1" id="KW-1133">Transmembrane helix</keyword>
<reference evidence="2" key="1">
    <citation type="submission" date="2022-12" db="EMBL/GenBank/DDBJ databases">
        <title>Isolation and characterisation of novel Methanocorpusculum spp. from native Australian herbivores indicates the genus is ancestrally host-associated.</title>
        <authorList>
            <person name="Volmer J.G."/>
            <person name="Soo R.M."/>
            <person name="Evans P.N."/>
            <person name="Hoedt E.C."/>
            <person name="Astorga Alsina A.L."/>
            <person name="Woodcroft B.J."/>
            <person name="Tyson G.W."/>
            <person name="Hugenholtz P."/>
            <person name="Morrison M."/>
        </authorList>
    </citation>
    <scope>NUCLEOTIDE SEQUENCE</scope>
    <source>
        <strain evidence="2">MG</strain>
    </source>
</reference>
<keyword evidence="1" id="KW-0812">Transmembrane</keyword>
<dbReference type="RefSeq" id="WP_268924770.1">
    <property type="nucleotide sequence ID" value="NZ_JAPTGB010000008.1"/>
</dbReference>
<evidence type="ECO:0000313" key="2">
    <source>
        <dbReference type="EMBL" id="MCZ0860556.1"/>
    </source>
</evidence>
<keyword evidence="1" id="KW-0472">Membrane</keyword>
<dbReference type="PROSITE" id="PS51257">
    <property type="entry name" value="PROKAR_LIPOPROTEIN"/>
    <property type="match status" value="1"/>
</dbReference>
<protein>
    <submittedName>
        <fullName evidence="2">Uncharacterized protein</fullName>
    </submittedName>
</protein>
<accession>A0ABT4IFP5</accession>
<name>A0ABT4IFP5_9EURY</name>
<keyword evidence="3" id="KW-1185">Reference proteome</keyword>
<sequence length="99" mass="10520">MSKKNTIAGVVLVVACVLCVWYVSLPNTEEFSREGTITALGDGVVISGDDGIVYIPSSGVSEGLAVGTRVSFTAVRNYSQGDVMRGPYRPVDIRDISHV</sequence>
<feature type="transmembrane region" description="Helical" evidence="1">
    <location>
        <begin position="6"/>
        <end position="25"/>
    </location>
</feature>
<organism evidence="2 3">
    <name type="scientific">Methanocorpusculum petauri</name>
    <dbReference type="NCBI Taxonomy" id="3002863"/>
    <lineage>
        <taxon>Archaea</taxon>
        <taxon>Methanobacteriati</taxon>
        <taxon>Methanobacteriota</taxon>
        <taxon>Stenosarchaea group</taxon>
        <taxon>Methanomicrobia</taxon>
        <taxon>Methanomicrobiales</taxon>
        <taxon>Methanocorpusculaceae</taxon>
        <taxon>Methanocorpusculum</taxon>
    </lineage>
</organism>
<dbReference type="Proteomes" id="UP001141422">
    <property type="component" value="Unassembled WGS sequence"/>
</dbReference>
<evidence type="ECO:0000313" key="3">
    <source>
        <dbReference type="Proteomes" id="UP001141422"/>
    </source>
</evidence>
<proteinExistence type="predicted"/>
<gene>
    <name evidence="2" type="ORF">O0S10_04830</name>
</gene>